<proteinExistence type="predicted"/>
<accession>A0AAW1DBT1</accession>
<keyword evidence="1" id="KW-0175">Coiled coil</keyword>
<dbReference type="EMBL" id="JAPXFL010000003">
    <property type="protein sequence ID" value="KAK9508491.1"/>
    <property type="molecule type" value="Genomic_DNA"/>
</dbReference>
<sequence length="197" mass="22805">METENDSTFLQQRNNISEINISSNNLVNYMDQYRNNNPFDNISNCDWRSLDDLSKVSDSFSQISQVFPKLLPTFNTEKEKMLLDAIGELQKKIENTVIKRKESESVVAQLNDRLLNLEDELNNSNDLLISKHPSENEIILLERLKNISKEIAMKDKLIKQLEYKEKILIENLNLPNTMLTNVYGRFKGCDINSANTC</sequence>
<reference evidence="2 3" key="1">
    <citation type="submission" date="2022-12" db="EMBL/GenBank/DDBJ databases">
        <title>Chromosome-level genome assembly of true bugs.</title>
        <authorList>
            <person name="Ma L."/>
            <person name="Li H."/>
        </authorList>
    </citation>
    <scope>NUCLEOTIDE SEQUENCE [LARGE SCALE GENOMIC DNA]</scope>
    <source>
        <strain evidence="2">Lab_2022b</strain>
    </source>
</reference>
<feature type="coiled-coil region" evidence="1">
    <location>
        <begin position="100"/>
        <end position="127"/>
    </location>
</feature>
<organism evidence="2 3">
    <name type="scientific">Rhynocoris fuscipes</name>
    <dbReference type="NCBI Taxonomy" id="488301"/>
    <lineage>
        <taxon>Eukaryota</taxon>
        <taxon>Metazoa</taxon>
        <taxon>Ecdysozoa</taxon>
        <taxon>Arthropoda</taxon>
        <taxon>Hexapoda</taxon>
        <taxon>Insecta</taxon>
        <taxon>Pterygota</taxon>
        <taxon>Neoptera</taxon>
        <taxon>Paraneoptera</taxon>
        <taxon>Hemiptera</taxon>
        <taxon>Heteroptera</taxon>
        <taxon>Panheteroptera</taxon>
        <taxon>Cimicomorpha</taxon>
        <taxon>Reduviidae</taxon>
        <taxon>Harpactorinae</taxon>
        <taxon>Harpactorini</taxon>
        <taxon>Rhynocoris</taxon>
    </lineage>
</organism>
<evidence type="ECO:0000313" key="3">
    <source>
        <dbReference type="Proteomes" id="UP001461498"/>
    </source>
</evidence>
<comment type="caution">
    <text evidence="2">The sequence shown here is derived from an EMBL/GenBank/DDBJ whole genome shotgun (WGS) entry which is preliminary data.</text>
</comment>
<name>A0AAW1DBT1_9HEMI</name>
<dbReference type="AlphaFoldDB" id="A0AAW1DBT1"/>
<evidence type="ECO:0000313" key="2">
    <source>
        <dbReference type="EMBL" id="KAK9508491.1"/>
    </source>
</evidence>
<protein>
    <submittedName>
        <fullName evidence="2">Uncharacterized protein</fullName>
    </submittedName>
</protein>
<gene>
    <name evidence="2" type="ORF">O3M35_006036</name>
</gene>
<dbReference type="Proteomes" id="UP001461498">
    <property type="component" value="Unassembled WGS sequence"/>
</dbReference>
<evidence type="ECO:0000256" key="1">
    <source>
        <dbReference type="SAM" id="Coils"/>
    </source>
</evidence>
<keyword evidence="3" id="KW-1185">Reference proteome</keyword>